<dbReference type="Gene3D" id="3.40.640.10">
    <property type="entry name" value="Type I PLP-dependent aspartate aminotransferase-like (Major domain)"/>
    <property type="match status" value="1"/>
</dbReference>
<dbReference type="SUPFAM" id="SSF53383">
    <property type="entry name" value="PLP-dependent transferases"/>
    <property type="match status" value="1"/>
</dbReference>
<evidence type="ECO:0000256" key="3">
    <source>
        <dbReference type="ARBA" id="ARBA00022679"/>
    </source>
</evidence>
<keyword evidence="6" id="KW-0238">DNA-binding</keyword>
<evidence type="ECO:0000313" key="7">
    <source>
        <dbReference type="Proteomes" id="UP000711614"/>
    </source>
</evidence>
<dbReference type="InterPro" id="IPR015421">
    <property type="entry name" value="PyrdxlP-dep_Trfase_major"/>
</dbReference>
<evidence type="ECO:0000259" key="5">
    <source>
        <dbReference type="Pfam" id="PF00155"/>
    </source>
</evidence>
<keyword evidence="4" id="KW-0663">Pyridoxal phosphate</keyword>
<dbReference type="InterPro" id="IPR015424">
    <property type="entry name" value="PyrdxlP-dep_Trfase"/>
</dbReference>
<dbReference type="CDD" id="cd00609">
    <property type="entry name" value="AAT_like"/>
    <property type="match status" value="1"/>
</dbReference>
<dbReference type="EMBL" id="JAGIOI010000001">
    <property type="protein sequence ID" value="MBP2412596.1"/>
    <property type="molecule type" value="Genomic_DNA"/>
</dbReference>
<keyword evidence="2" id="KW-0032">Aminotransferase</keyword>
<name>A0ABS4YUY6_9MICC</name>
<evidence type="ECO:0000313" key="6">
    <source>
        <dbReference type="EMBL" id="MBP2412596.1"/>
    </source>
</evidence>
<gene>
    <name evidence="6" type="ORF">JOF48_001395</name>
</gene>
<dbReference type="InterPro" id="IPR015422">
    <property type="entry name" value="PyrdxlP-dep_Trfase_small"/>
</dbReference>
<proteinExistence type="predicted"/>
<evidence type="ECO:0000256" key="1">
    <source>
        <dbReference type="ARBA" id="ARBA00001933"/>
    </source>
</evidence>
<keyword evidence="3" id="KW-0808">Transferase</keyword>
<keyword evidence="7" id="KW-1185">Reference proteome</keyword>
<dbReference type="PANTHER" id="PTHR42790">
    <property type="entry name" value="AMINOTRANSFERASE"/>
    <property type="match status" value="1"/>
</dbReference>
<dbReference type="GO" id="GO:0003677">
    <property type="term" value="F:DNA binding"/>
    <property type="evidence" value="ECO:0007669"/>
    <property type="project" value="UniProtKB-KW"/>
</dbReference>
<comment type="cofactor">
    <cofactor evidence="1">
        <name>pyridoxal 5'-phosphate</name>
        <dbReference type="ChEBI" id="CHEBI:597326"/>
    </cofactor>
</comment>
<dbReference type="Pfam" id="PF00155">
    <property type="entry name" value="Aminotran_1_2"/>
    <property type="match status" value="1"/>
</dbReference>
<evidence type="ECO:0000256" key="4">
    <source>
        <dbReference type="ARBA" id="ARBA00022898"/>
    </source>
</evidence>
<comment type="caution">
    <text evidence="6">The sequence shown here is derived from an EMBL/GenBank/DDBJ whole genome shotgun (WGS) entry which is preliminary data.</text>
</comment>
<dbReference type="Gene3D" id="3.90.1150.10">
    <property type="entry name" value="Aspartate Aminotransferase, domain 1"/>
    <property type="match status" value="1"/>
</dbReference>
<evidence type="ECO:0000256" key="2">
    <source>
        <dbReference type="ARBA" id="ARBA00022576"/>
    </source>
</evidence>
<dbReference type="PANTHER" id="PTHR42790:SF19">
    <property type="entry name" value="KYNURENINE_ALPHA-AMINOADIPATE AMINOTRANSFERASE, MITOCHONDRIAL"/>
    <property type="match status" value="1"/>
</dbReference>
<dbReference type="Proteomes" id="UP000711614">
    <property type="component" value="Unassembled WGS sequence"/>
</dbReference>
<dbReference type="RefSeq" id="WP_209678853.1">
    <property type="nucleotide sequence ID" value="NZ_JAGIOI010000001.1"/>
</dbReference>
<organism evidence="6 7">
    <name type="scientific">Arthrobacter stackebrandtii</name>
    <dbReference type="NCBI Taxonomy" id="272161"/>
    <lineage>
        <taxon>Bacteria</taxon>
        <taxon>Bacillati</taxon>
        <taxon>Actinomycetota</taxon>
        <taxon>Actinomycetes</taxon>
        <taxon>Micrococcales</taxon>
        <taxon>Micrococcaceae</taxon>
        <taxon>Arthrobacter</taxon>
    </lineage>
</organism>
<protein>
    <submittedName>
        <fullName evidence="6">DNA-binding transcriptional MocR family regulator</fullName>
    </submittedName>
</protein>
<feature type="domain" description="Aminotransferase class I/classII large" evidence="5">
    <location>
        <begin position="73"/>
        <end position="430"/>
    </location>
</feature>
<dbReference type="InterPro" id="IPR050859">
    <property type="entry name" value="Class-I_PLP-dep_aminotransf"/>
</dbReference>
<dbReference type="InterPro" id="IPR004839">
    <property type="entry name" value="Aminotransferase_I/II_large"/>
</dbReference>
<accession>A0ABS4YUY6</accession>
<reference evidence="6 7" key="1">
    <citation type="submission" date="2021-03" db="EMBL/GenBank/DDBJ databases">
        <title>Sequencing the genomes of 1000 actinobacteria strains.</title>
        <authorList>
            <person name="Klenk H.-P."/>
        </authorList>
    </citation>
    <scope>NUCLEOTIDE SEQUENCE [LARGE SCALE GENOMIC DNA]</scope>
    <source>
        <strain evidence="6 7">DSM 16005</strain>
    </source>
</reference>
<sequence length="441" mass="47054">MNTTAPGANAAAETLSEEAVDALARAGGAPHAPAGRGAPHPHEALLSSRAANIKQSAVRDVFEISMQPGLVSLAGGNPYLQSLPLERLAATAAEIVAEHGLEALQYGGGQGTEELRTQICEVMAAEGILDADPENVVITAGSQSAQDVAAKVFCDPGDVILLEDPTYVGALNTFEAYEVDVQPVAGDEHGIIPSLLRERIAALQAEGKRIKLLYTIPNFNNPSGVMLAPERRQEIVDICREANILVLEDNPYGLLKFDGVLPEPLRAANPDDVLYLGSFSKIFAPGLRIGWALVPAHLKQRYYLASEAVTLCPPTLNQMLVSEYLRNYDWQGQIATYRALYAERCAALLEALDEFMPEGVSWTRPEGGFFVWLTLPEGIDTYPLLHEGIDAGVVFVPGAAFSAAEGPSSKLRLAFSAVPPGTLREGVRRLAPVLAKAIAAA</sequence>